<reference evidence="2" key="1">
    <citation type="journal article" date="2019" name="Gigascience">
        <title>De novo genome assembly of the endangered Acer yangbiense, a plant species with extremely small populations endemic to Yunnan Province, China.</title>
        <authorList>
            <person name="Yang J."/>
            <person name="Wariss H.M."/>
            <person name="Tao L."/>
            <person name="Zhang R."/>
            <person name="Yun Q."/>
            <person name="Hollingsworth P."/>
            <person name="Dao Z."/>
            <person name="Luo G."/>
            <person name="Guo H."/>
            <person name="Ma Y."/>
            <person name="Sun W."/>
        </authorList>
    </citation>
    <scope>NUCLEOTIDE SEQUENCE [LARGE SCALE GENOMIC DNA]</scope>
    <source>
        <strain evidence="2">cv. br00</strain>
    </source>
</reference>
<dbReference type="AlphaFoldDB" id="A0A5N5L8E4"/>
<organism evidence="1 2">
    <name type="scientific">Salix brachista</name>
    <dbReference type="NCBI Taxonomy" id="2182728"/>
    <lineage>
        <taxon>Eukaryota</taxon>
        <taxon>Viridiplantae</taxon>
        <taxon>Streptophyta</taxon>
        <taxon>Embryophyta</taxon>
        <taxon>Tracheophyta</taxon>
        <taxon>Spermatophyta</taxon>
        <taxon>Magnoliopsida</taxon>
        <taxon>eudicotyledons</taxon>
        <taxon>Gunneridae</taxon>
        <taxon>Pentapetalae</taxon>
        <taxon>rosids</taxon>
        <taxon>fabids</taxon>
        <taxon>Malpighiales</taxon>
        <taxon>Salicaceae</taxon>
        <taxon>Saliceae</taxon>
        <taxon>Salix</taxon>
    </lineage>
</organism>
<name>A0A5N5L8E4_9ROSI</name>
<protein>
    <submittedName>
        <fullName evidence="1">Uncharacterized protein</fullName>
    </submittedName>
</protein>
<keyword evidence="2" id="KW-1185">Reference proteome</keyword>
<comment type="caution">
    <text evidence="1">The sequence shown here is derived from an EMBL/GenBank/DDBJ whole genome shotgun (WGS) entry which is preliminary data.</text>
</comment>
<gene>
    <name evidence="1" type="ORF">DKX38_015854</name>
</gene>
<evidence type="ECO:0000313" key="2">
    <source>
        <dbReference type="Proteomes" id="UP000326939"/>
    </source>
</evidence>
<evidence type="ECO:0000313" key="1">
    <source>
        <dbReference type="EMBL" id="KAB5538321.1"/>
    </source>
</evidence>
<accession>A0A5N5L8E4</accession>
<sequence>MAWARSVRYSAGEGGVTCRIGNLGRQLVELAQLALVYLGSLCPGICLEEMGFFPCQWKGFESLMGARFVRITSSLPCKSSS</sequence>
<dbReference type="EMBL" id="VDCV01000010">
    <property type="protein sequence ID" value="KAB5538321.1"/>
    <property type="molecule type" value="Genomic_DNA"/>
</dbReference>
<proteinExistence type="predicted"/>
<dbReference type="Proteomes" id="UP000326939">
    <property type="component" value="Chromosome 10"/>
</dbReference>